<evidence type="ECO:0000256" key="5">
    <source>
        <dbReference type="ARBA" id="ARBA00022825"/>
    </source>
</evidence>
<evidence type="ECO:0000256" key="2">
    <source>
        <dbReference type="ARBA" id="ARBA00022670"/>
    </source>
</evidence>
<dbReference type="AlphaFoldDB" id="A0A2N3NIP8"/>
<dbReference type="InterPro" id="IPR015500">
    <property type="entry name" value="Peptidase_S8_subtilisin-rel"/>
</dbReference>
<evidence type="ECO:0000256" key="4">
    <source>
        <dbReference type="ARBA" id="ARBA00022801"/>
    </source>
</evidence>
<keyword evidence="3 9" id="KW-0732">Signal</keyword>
<dbReference type="InParanoid" id="A0A2N3NIP8"/>
<dbReference type="EMBL" id="NLAX01000004">
    <property type="protein sequence ID" value="PKS12304.1"/>
    <property type="molecule type" value="Genomic_DNA"/>
</dbReference>
<dbReference type="InterPro" id="IPR023827">
    <property type="entry name" value="Peptidase_S8_Asp-AS"/>
</dbReference>
<dbReference type="SUPFAM" id="SSF52743">
    <property type="entry name" value="Subtilisin-like"/>
    <property type="match status" value="1"/>
</dbReference>
<dbReference type="GO" id="GO:0016020">
    <property type="term" value="C:membrane"/>
    <property type="evidence" value="ECO:0007669"/>
    <property type="project" value="InterPro"/>
</dbReference>
<feature type="active site" description="Charge relay system" evidence="6 7">
    <location>
        <position position="558"/>
    </location>
</feature>
<dbReference type="InterPro" id="IPR000209">
    <property type="entry name" value="Peptidase_S8/S53_dom"/>
</dbReference>
<feature type="active site" description="Charge relay system" evidence="6 7">
    <location>
        <position position="227"/>
    </location>
</feature>
<dbReference type="PROSITE" id="PS00138">
    <property type="entry name" value="SUBTILASE_SER"/>
    <property type="match status" value="1"/>
</dbReference>
<evidence type="ECO:0000256" key="9">
    <source>
        <dbReference type="SAM" id="SignalP"/>
    </source>
</evidence>
<dbReference type="Pfam" id="PF06280">
    <property type="entry name" value="fn3_5"/>
    <property type="match status" value="1"/>
</dbReference>
<evidence type="ECO:0000256" key="1">
    <source>
        <dbReference type="ARBA" id="ARBA00011073"/>
    </source>
</evidence>
<accession>A0A2N3NIP8</accession>
<reference evidence="12 13" key="1">
    <citation type="journal article" date="2017" name="G3 (Bethesda)">
        <title>First Draft Genome Sequence of the Pathogenic Fungus Lomentospora prolificans (Formerly Scedosporium prolificans).</title>
        <authorList>
            <person name="Luo R."/>
            <person name="Zimin A."/>
            <person name="Workman R."/>
            <person name="Fan Y."/>
            <person name="Pertea G."/>
            <person name="Grossman N."/>
            <person name="Wear M.P."/>
            <person name="Jia B."/>
            <person name="Miller H."/>
            <person name="Casadevall A."/>
            <person name="Timp W."/>
            <person name="Zhang S.X."/>
            <person name="Salzberg S.L."/>
        </authorList>
    </citation>
    <scope>NUCLEOTIDE SEQUENCE [LARGE SCALE GENOMIC DNA]</scope>
    <source>
        <strain evidence="12 13">JHH-5317</strain>
    </source>
</reference>
<dbReference type="Pfam" id="PF00082">
    <property type="entry name" value="Peptidase_S8"/>
    <property type="match status" value="1"/>
</dbReference>
<evidence type="ECO:0000313" key="13">
    <source>
        <dbReference type="Proteomes" id="UP000233524"/>
    </source>
</evidence>
<organism evidence="12 13">
    <name type="scientific">Lomentospora prolificans</name>
    <dbReference type="NCBI Taxonomy" id="41688"/>
    <lineage>
        <taxon>Eukaryota</taxon>
        <taxon>Fungi</taxon>
        <taxon>Dikarya</taxon>
        <taxon>Ascomycota</taxon>
        <taxon>Pezizomycotina</taxon>
        <taxon>Sordariomycetes</taxon>
        <taxon>Hypocreomycetidae</taxon>
        <taxon>Microascales</taxon>
        <taxon>Microascaceae</taxon>
        <taxon>Lomentospora</taxon>
    </lineage>
</organism>
<proteinExistence type="inferred from homology"/>
<comment type="similarity">
    <text evidence="1 7 8">Belongs to the peptidase S8 family.</text>
</comment>
<dbReference type="PRINTS" id="PR00723">
    <property type="entry name" value="SUBTILISIN"/>
</dbReference>
<dbReference type="PANTHER" id="PTHR43806:SF66">
    <property type="entry name" value="SERIN ENDOPEPTIDASE"/>
    <property type="match status" value="1"/>
</dbReference>
<evidence type="ECO:0000256" key="8">
    <source>
        <dbReference type="RuleBase" id="RU003355"/>
    </source>
</evidence>
<feature type="domain" description="C5a peptidase/Subtilisin-like protease SBT2-like Fn3-like" evidence="11">
    <location>
        <begin position="634"/>
        <end position="747"/>
    </location>
</feature>
<dbReference type="STRING" id="41688.A0A2N3NIP8"/>
<evidence type="ECO:0000313" key="12">
    <source>
        <dbReference type="EMBL" id="PKS12304.1"/>
    </source>
</evidence>
<name>A0A2N3NIP8_9PEZI</name>
<feature type="chain" id="PRO_5014613108" description="Peptidase S8/S53 domain-containing protein" evidence="9">
    <location>
        <begin position="24"/>
        <end position="928"/>
    </location>
</feature>
<dbReference type="PROSITE" id="PS00137">
    <property type="entry name" value="SUBTILASE_HIS"/>
    <property type="match status" value="1"/>
</dbReference>
<dbReference type="Gene3D" id="3.40.50.200">
    <property type="entry name" value="Peptidase S8/S53 domain"/>
    <property type="match status" value="2"/>
</dbReference>
<dbReference type="Gene3D" id="2.60.40.1710">
    <property type="entry name" value="Subtilisin-like superfamily"/>
    <property type="match status" value="1"/>
</dbReference>
<dbReference type="GO" id="GO:0006508">
    <property type="term" value="P:proteolysis"/>
    <property type="evidence" value="ECO:0007669"/>
    <property type="project" value="UniProtKB-KW"/>
</dbReference>
<evidence type="ECO:0000256" key="7">
    <source>
        <dbReference type="PROSITE-ProRule" id="PRU01240"/>
    </source>
</evidence>
<dbReference type="GO" id="GO:0004252">
    <property type="term" value="F:serine-type endopeptidase activity"/>
    <property type="evidence" value="ECO:0007669"/>
    <property type="project" value="UniProtKB-UniRule"/>
</dbReference>
<evidence type="ECO:0008006" key="14">
    <source>
        <dbReference type="Google" id="ProtNLM"/>
    </source>
</evidence>
<dbReference type="InterPro" id="IPR050131">
    <property type="entry name" value="Peptidase_S8_subtilisin-like"/>
</dbReference>
<dbReference type="PANTHER" id="PTHR43806">
    <property type="entry name" value="PEPTIDASE S8"/>
    <property type="match status" value="1"/>
</dbReference>
<keyword evidence="4 7" id="KW-0378">Hydrolase</keyword>
<dbReference type="Proteomes" id="UP000233524">
    <property type="component" value="Unassembled WGS sequence"/>
</dbReference>
<feature type="signal peptide" evidence="9">
    <location>
        <begin position="1"/>
        <end position="23"/>
    </location>
</feature>
<evidence type="ECO:0000259" key="11">
    <source>
        <dbReference type="Pfam" id="PF06280"/>
    </source>
</evidence>
<dbReference type="PROSITE" id="PS51892">
    <property type="entry name" value="SUBTILASE"/>
    <property type="match status" value="1"/>
</dbReference>
<feature type="domain" description="Peptidase S8/S53" evidence="10">
    <location>
        <begin position="166"/>
        <end position="597"/>
    </location>
</feature>
<feature type="active site" description="Charge relay system" evidence="6 7">
    <location>
        <position position="175"/>
    </location>
</feature>
<sequence>MGSWTRSLLLSVAGALFFNTANAAVAAIDSTNVPRTYMVEFVKDYDVGSFYQQLGEEHIPATARLNLTYSLFKGASFELGEDLGQGSVPNRIAKLPGVKKIWPVHVGRIPEYGIGWVDGVGGSLGPTIQRRQDDETEDERIVEIKDIFSPHVMTQVDKLKEAGITGKGIKIGIVDTGVDYKHPALGGCFGEGCLVAYGRDYVGDYYDENSLKVPEPDDDPWDSCNGHGTHIAGIIAAQENPLGFTGVAPGVTLGAYRVSSCRGYVHSDIYVAGFNQAFEDGSDIITTSTQFTSEWSEDSVAVVCQRITEQGVPCIAPMGNTGLNGLFSTGSPAVGHGVAAIASVTNVDYPMVLKKATYTTEDGSEHPFGFKPGRFGEFKTISKDLWLLDDETTGDCTRLPDDTPDLSEYVVLATMEGCSIHDKASMIMDFRGRNLLAYSSNFTQVFNIITLYMNTSELIVYPLAVDGLGMVTQGQGKEWVERLQAGEKVTLHMTSVHSSQDIVYSPKNDLSHGYLGTTSSWGLGLELDIKPQFAAPGGNILSTYPMNKGNYTVMSGTSMASPFAAAVYALVAEVRGTTDPNKLRNVIASTANPNLWFDGKSLADTLAPVAQQGAGLIQAYNAAYVKTLVDTAGISFNDTDNFVKEANFTIENTSDEEVTYALSHVKAVTVYAYNEGSIQLAPFPNPTVDAAATLDFSEESVTLGAGESVTISVVPTPPQGVDPSRFAMYSGYIAINGTNGDNLSIPYIGLAASMRNVTIFDTSETNTFLQYWDVTNRLKPLPAGTTYTFPKPEGDPDSNPSRNVPYISSVFARPAGTASLSVFIEALDEDSPLETTEFMGSKVVGLVPGYPQEFVPHGKAEIAFTGMLADGTVVPDGNYRFVFKALKILGNREKPSDWETITVGPFTLKYGEATLAPVEPFPLPIDFD</sequence>
<dbReference type="InterPro" id="IPR036852">
    <property type="entry name" value="Peptidase_S8/S53_dom_sf"/>
</dbReference>
<keyword evidence="2 7" id="KW-0645">Protease</keyword>
<dbReference type="VEuPathDB" id="FungiDB:jhhlp_001604"/>
<comment type="caution">
    <text evidence="12">The sequence shown here is derived from an EMBL/GenBank/DDBJ whole genome shotgun (WGS) entry which is preliminary data.</text>
</comment>
<keyword evidence="13" id="KW-1185">Reference proteome</keyword>
<dbReference type="InterPro" id="IPR034187">
    <property type="entry name" value="Peptidases_S8_5"/>
</dbReference>
<evidence type="ECO:0000259" key="10">
    <source>
        <dbReference type="Pfam" id="PF00082"/>
    </source>
</evidence>
<dbReference type="InterPro" id="IPR010435">
    <property type="entry name" value="C5a/SBT2-like_Fn3"/>
</dbReference>
<evidence type="ECO:0000256" key="6">
    <source>
        <dbReference type="PIRSR" id="PIRSR615500-1"/>
    </source>
</evidence>
<protein>
    <recommendedName>
        <fullName evidence="14">Peptidase S8/S53 domain-containing protein</fullName>
    </recommendedName>
</protein>
<gene>
    <name evidence="12" type="ORF">jhhlp_001604</name>
</gene>
<dbReference type="InterPro" id="IPR022398">
    <property type="entry name" value="Peptidase_S8_His-AS"/>
</dbReference>
<dbReference type="CDD" id="cd07489">
    <property type="entry name" value="Peptidases_S8_5"/>
    <property type="match status" value="1"/>
</dbReference>
<dbReference type="OrthoDB" id="10256524at2759"/>
<evidence type="ECO:0000256" key="3">
    <source>
        <dbReference type="ARBA" id="ARBA00022729"/>
    </source>
</evidence>
<dbReference type="InterPro" id="IPR023828">
    <property type="entry name" value="Peptidase_S8_Ser-AS"/>
</dbReference>
<dbReference type="PROSITE" id="PS00136">
    <property type="entry name" value="SUBTILASE_ASP"/>
    <property type="match status" value="1"/>
</dbReference>
<keyword evidence="5 7" id="KW-0720">Serine protease</keyword>